<keyword evidence="7" id="KW-1185">Reference proteome</keyword>
<proteinExistence type="inferred from homology"/>
<dbReference type="InterPro" id="IPR055170">
    <property type="entry name" value="GFO_IDH_MocA-like_dom"/>
</dbReference>
<dbReference type="AlphaFoldDB" id="A0A371X0Z9"/>
<sequence>MPSLEGKIRYGVVGAGWISQCAFMPGVAQTSNSILTALVSGTPEKNDRLGKDYGLETYTYEQYDELLKSGTIDAIYIGLPNDQHRKFAEPALKAGIHVLLEKPMATSLKDAEAIEAAAKASGAKLMIAYRLHCEPGTISMVEAVRKGEIGKPRFFTSTFSQRVRATNYRAKSGYWGGPVPDMGNYPLNAVRNLFEAEPIAVSATGTRTERGLDCEDIVSVTLTFTEGRQASFTVCYSGAGADTFHLIGSEGSIRADPAFGFSPDLAITYEIETAAGESETRKAAVTDQFAGETDYFSDCILNDREPEPNGEEGVLDVRVLEAIQRALETGEVQTLEPRSRQRRMDASLKRELSYGKQPDMVAGEPPVE</sequence>
<dbReference type="PANTHER" id="PTHR22604:SF105">
    <property type="entry name" value="TRANS-1,2-DIHYDROBENZENE-1,2-DIOL DEHYDROGENASE"/>
    <property type="match status" value="1"/>
</dbReference>
<dbReference type="Gene3D" id="3.30.360.10">
    <property type="entry name" value="Dihydrodipicolinate Reductase, domain 2"/>
    <property type="match status" value="1"/>
</dbReference>
<feature type="region of interest" description="Disordered" evidence="3">
    <location>
        <begin position="331"/>
        <end position="368"/>
    </location>
</feature>
<dbReference type="Pfam" id="PF22725">
    <property type="entry name" value="GFO_IDH_MocA_C3"/>
    <property type="match status" value="1"/>
</dbReference>
<evidence type="ECO:0000313" key="7">
    <source>
        <dbReference type="Proteomes" id="UP000264310"/>
    </source>
</evidence>
<dbReference type="Proteomes" id="UP000264310">
    <property type="component" value="Unassembled WGS sequence"/>
</dbReference>
<dbReference type="EMBL" id="QURL01000005">
    <property type="protein sequence ID" value="RFC62893.1"/>
    <property type="molecule type" value="Genomic_DNA"/>
</dbReference>
<dbReference type="Gene3D" id="3.40.50.720">
    <property type="entry name" value="NAD(P)-binding Rossmann-like Domain"/>
    <property type="match status" value="1"/>
</dbReference>
<dbReference type="SUPFAM" id="SSF51735">
    <property type="entry name" value="NAD(P)-binding Rossmann-fold domains"/>
    <property type="match status" value="1"/>
</dbReference>
<evidence type="ECO:0000313" key="6">
    <source>
        <dbReference type="EMBL" id="RFC62893.1"/>
    </source>
</evidence>
<dbReference type="InterPro" id="IPR050984">
    <property type="entry name" value="Gfo/Idh/MocA_domain"/>
</dbReference>
<feature type="domain" description="GFO/IDH/MocA-like oxidoreductase" evidence="5">
    <location>
        <begin position="140"/>
        <end position="254"/>
    </location>
</feature>
<protein>
    <submittedName>
        <fullName evidence="6">Gfo/Idh/MocA family oxidoreductase</fullName>
    </submittedName>
</protein>
<dbReference type="InterPro" id="IPR000683">
    <property type="entry name" value="Gfo/Idh/MocA-like_OxRdtase_N"/>
</dbReference>
<dbReference type="PRINTS" id="PR01775">
    <property type="entry name" value="GLFROXRDTASE"/>
</dbReference>
<dbReference type="SUPFAM" id="SSF55347">
    <property type="entry name" value="Glyceraldehyde-3-phosphate dehydrogenase-like, C-terminal domain"/>
    <property type="match status" value="1"/>
</dbReference>
<dbReference type="GO" id="GO:0016491">
    <property type="term" value="F:oxidoreductase activity"/>
    <property type="evidence" value="ECO:0007669"/>
    <property type="project" value="UniProtKB-KW"/>
</dbReference>
<evidence type="ECO:0000259" key="4">
    <source>
        <dbReference type="Pfam" id="PF01408"/>
    </source>
</evidence>
<comment type="caution">
    <text evidence="6">The sequence shown here is derived from an EMBL/GenBank/DDBJ whole genome shotgun (WGS) entry which is preliminary data.</text>
</comment>
<keyword evidence="2" id="KW-0560">Oxidoreductase</keyword>
<comment type="similarity">
    <text evidence="1">Belongs to the Gfo/Idh/MocA family.</text>
</comment>
<name>A0A371X0Z9_9HYPH</name>
<dbReference type="InterPro" id="IPR008354">
    <property type="entry name" value="Glc-Fru_OxRdtase_bac"/>
</dbReference>
<dbReference type="InterPro" id="IPR036291">
    <property type="entry name" value="NAD(P)-bd_dom_sf"/>
</dbReference>
<reference evidence="6 7" key="1">
    <citation type="submission" date="2018-08" db="EMBL/GenBank/DDBJ databases">
        <title>Fulvimarina sp. 85, whole genome shotgun sequence.</title>
        <authorList>
            <person name="Tuo L."/>
        </authorList>
    </citation>
    <scope>NUCLEOTIDE SEQUENCE [LARGE SCALE GENOMIC DNA]</scope>
    <source>
        <strain evidence="6 7">85</strain>
    </source>
</reference>
<dbReference type="OrthoDB" id="9792935at2"/>
<organism evidence="6 7">
    <name type="scientific">Fulvimarina endophytica</name>
    <dbReference type="NCBI Taxonomy" id="2293836"/>
    <lineage>
        <taxon>Bacteria</taxon>
        <taxon>Pseudomonadati</taxon>
        <taxon>Pseudomonadota</taxon>
        <taxon>Alphaproteobacteria</taxon>
        <taxon>Hyphomicrobiales</taxon>
        <taxon>Aurantimonadaceae</taxon>
        <taxon>Fulvimarina</taxon>
    </lineage>
</organism>
<evidence type="ECO:0000259" key="5">
    <source>
        <dbReference type="Pfam" id="PF22725"/>
    </source>
</evidence>
<dbReference type="Pfam" id="PF01408">
    <property type="entry name" value="GFO_IDH_MocA"/>
    <property type="match status" value="1"/>
</dbReference>
<dbReference type="RefSeq" id="WP_116683709.1">
    <property type="nucleotide sequence ID" value="NZ_QURL01000005.1"/>
</dbReference>
<evidence type="ECO:0000256" key="3">
    <source>
        <dbReference type="SAM" id="MobiDB-lite"/>
    </source>
</evidence>
<evidence type="ECO:0000256" key="1">
    <source>
        <dbReference type="ARBA" id="ARBA00010928"/>
    </source>
</evidence>
<gene>
    <name evidence="6" type="ORF">DYI37_13120</name>
</gene>
<dbReference type="PANTHER" id="PTHR22604">
    <property type="entry name" value="OXIDOREDUCTASES"/>
    <property type="match status" value="1"/>
</dbReference>
<dbReference type="GO" id="GO:0000166">
    <property type="term" value="F:nucleotide binding"/>
    <property type="evidence" value="ECO:0007669"/>
    <property type="project" value="InterPro"/>
</dbReference>
<accession>A0A371X0Z9</accession>
<feature type="compositionally biased region" description="Basic and acidic residues" evidence="3">
    <location>
        <begin position="337"/>
        <end position="353"/>
    </location>
</feature>
<evidence type="ECO:0000256" key="2">
    <source>
        <dbReference type="ARBA" id="ARBA00023002"/>
    </source>
</evidence>
<feature type="domain" description="Gfo/Idh/MocA-like oxidoreductase N-terminal" evidence="4">
    <location>
        <begin position="8"/>
        <end position="129"/>
    </location>
</feature>